<name>A0A6G1IXT1_9PLEO</name>
<keyword evidence="3" id="KW-1185">Reference proteome</keyword>
<accession>A0A6G1IXT1</accession>
<reference evidence="2" key="1">
    <citation type="journal article" date="2020" name="Stud. Mycol.">
        <title>101 Dothideomycetes genomes: a test case for predicting lifestyles and emergence of pathogens.</title>
        <authorList>
            <person name="Haridas S."/>
            <person name="Albert R."/>
            <person name="Binder M."/>
            <person name="Bloem J."/>
            <person name="Labutti K."/>
            <person name="Salamov A."/>
            <person name="Andreopoulos B."/>
            <person name="Baker S."/>
            <person name="Barry K."/>
            <person name="Bills G."/>
            <person name="Bluhm B."/>
            <person name="Cannon C."/>
            <person name="Castanera R."/>
            <person name="Culley D."/>
            <person name="Daum C."/>
            <person name="Ezra D."/>
            <person name="Gonzalez J."/>
            <person name="Henrissat B."/>
            <person name="Kuo A."/>
            <person name="Liang C."/>
            <person name="Lipzen A."/>
            <person name="Lutzoni F."/>
            <person name="Magnuson J."/>
            <person name="Mondo S."/>
            <person name="Nolan M."/>
            <person name="Ohm R."/>
            <person name="Pangilinan J."/>
            <person name="Park H.-J."/>
            <person name="Ramirez L."/>
            <person name="Alfaro M."/>
            <person name="Sun H."/>
            <person name="Tritt A."/>
            <person name="Yoshinaga Y."/>
            <person name="Zwiers L.-H."/>
            <person name="Turgeon B."/>
            <person name="Goodwin S."/>
            <person name="Spatafora J."/>
            <person name="Crous P."/>
            <person name="Grigoriev I."/>
        </authorList>
    </citation>
    <scope>NUCLEOTIDE SEQUENCE</scope>
    <source>
        <strain evidence="2">CBS 122367</strain>
    </source>
</reference>
<keyword evidence="1" id="KW-0472">Membrane</keyword>
<evidence type="ECO:0000313" key="3">
    <source>
        <dbReference type="Proteomes" id="UP000799291"/>
    </source>
</evidence>
<gene>
    <name evidence="2" type="ORF">K458DRAFT_419616</name>
</gene>
<keyword evidence="1" id="KW-0812">Transmembrane</keyword>
<feature type="transmembrane region" description="Helical" evidence="1">
    <location>
        <begin position="45"/>
        <end position="64"/>
    </location>
</feature>
<keyword evidence="1" id="KW-1133">Transmembrane helix</keyword>
<evidence type="ECO:0000313" key="2">
    <source>
        <dbReference type="EMBL" id="KAF2682773.1"/>
    </source>
</evidence>
<dbReference type="Pfam" id="PF06961">
    <property type="entry name" value="DUF1294"/>
    <property type="match status" value="1"/>
</dbReference>
<organism evidence="2 3">
    <name type="scientific">Lentithecium fluviatile CBS 122367</name>
    <dbReference type="NCBI Taxonomy" id="1168545"/>
    <lineage>
        <taxon>Eukaryota</taxon>
        <taxon>Fungi</taxon>
        <taxon>Dikarya</taxon>
        <taxon>Ascomycota</taxon>
        <taxon>Pezizomycotina</taxon>
        <taxon>Dothideomycetes</taxon>
        <taxon>Pleosporomycetidae</taxon>
        <taxon>Pleosporales</taxon>
        <taxon>Massarineae</taxon>
        <taxon>Lentitheciaceae</taxon>
        <taxon>Lentithecium</taxon>
    </lineage>
</organism>
<dbReference type="InterPro" id="IPR010718">
    <property type="entry name" value="DUF1294"/>
</dbReference>
<dbReference type="Proteomes" id="UP000799291">
    <property type="component" value="Unassembled WGS sequence"/>
</dbReference>
<dbReference type="AlphaFoldDB" id="A0A6G1IXT1"/>
<evidence type="ECO:0000256" key="1">
    <source>
        <dbReference type="SAM" id="Phobius"/>
    </source>
</evidence>
<sequence>MPPRTSPRKPPQRYRPITFTTAAGVFSLVLPAVSLTRLYMSFGSWLPSVYTGVLSRVTFLFYGYDKMQARNLEWRVKEATLHTLGLLGGWPGALLGQRYFQHKTRKTAFQVPFWAIVIGWQTVWWAIWTLS</sequence>
<protein>
    <submittedName>
        <fullName evidence="2">DUF1294-domain-containing protein</fullName>
    </submittedName>
</protein>
<dbReference type="EMBL" id="MU005586">
    <property type="protein sequence ID" value="KAF2682773.1"/>
    <property type="molecule type" value="Genomic_DNA"/>
</dbReference>
<feature type="transmembrane region" description="Helical" evidence="1">
    <location>
        <begin position="21"/>
        <end position="39"/>
    </location>
</feature>
<dbReference type="OrthoDB" id="10259680at2759"/>
<feature type="transmembrane region" description="Helical" evidence="1">
    <location>
        <begin position="108"/>
        <end position="128"/>
    </location>
</feature>
<proteinExistence type="predicted"/>